<dbReference type="EMBL" id="SEWE01000009">
    <property type="protein sequence ID" value="RYU81591.1"/>
    <property type="molecule type" value="Genomic_DNA"/>
</dbReference>
<evidence type="ECO:0000256" key="1">
    <source>
        <dbReference type="SAM" id="MobiDB-lite"/>
    </source>
</evidence>
<evidence type="ECO:0000313" key="2">
    <source>
        <dbReference type="EMBL" id="RYU81591.1"/>
    </source>
</evidence>
<sequence length="238" mass="26520">MYDERYDNHFRRLQASRDALAAFADFTLEALRPAAVAKLLRDERPALQAALEAFRSRLSGRTAGGGQRQSGTQTEDEAFESLKKQVQATDKKLLQPRFYDYPAEKALFYPDKLSGLTQASKVKRLIRFTAYVEQLEKHEETAIQAAGAQTRALLTAYTGATATKNQGRKAIKDTILALGPEALALADALWTVHCAALYVHRLHPATARTYFAYDRLPTRNPKRKAPLKSPVVALLPPH</sequence>
<evidence type="ECO:0000313" key="3">
    <source>
        <dbReference type="Proteomes" id="UP000294155"/>
    </source>
</evidence>
<proteinExistence type="predicted"/>
<dbReference type="Proteomes" id="UP000294155">
    <property type="component" value="Unassembled WGS sequence"/>
</dbReference>
<gene>
    <name evidence="2" type="ORF">EWM57_06240</name>
</gene>
<feature type="region of interest" description="Disordered" evidence="1">
    <location>
        <begin position="60"/>
        <end position="79"/>
    </location>
</feature>
<dbReference type="AlphaFoldDB" id="A0A4Q5LDF7"/>
<dbReference type="RefSeq" id="WP_129920277.1">
    <property type="nucleotide sequence ID" value="NZ_SEWE01000009.1"/>
</dbReference>
<reference evidence="2 3" key="1">
    <citation type="submission" date="2019-02" db="EMBL/GenBank/DDBJ databases">
        <title>Bacterial novel species isolated from soil.</title>
        <authorList>
            <person name="Jung H.-Y."/>
        </authorList>
    </citation>
    <scope>NUCLEOTIDE SEQUENCE [LARGE SCALE GENOMIC DNA]</scope>
    <source>
        <strain evidence="2 3">1-3-3-3</strain>
    </source>
</reference>
<organism evidence="2 3">
    <name type="scientific">Hymenobacter persicinus</name>
    <dbReference type="NCBI Taxonomy" id="2025506"/>
    <lineage>
        <taxon>Bacteria</taxon>
        <taxon>Pseudomonadati</taxon>
        <taxon>Bacteroidota</taxon>
        <taxon>Cytophagia</taxon>
        <taxon>Cytophagales</taxon>
        <taxon>Hymenobacteraceae</taxon>
        <taxon>Hymenobacter</taxon>
    </lineage>
</organism>
<name>A0A4Q5LDF7_9BACT</name>
<comment type="caution">
    <text evidence="2">The sequence shown here is derived from an EMBL/GenBank/DDBJ whole genome shotgun (WGS) entry which is preliminary data.</text>
</comment>
<keyword evidence="3" id="KW-1185">Reference proteome</keyword>
<protein>
    <submittedName>
        <fullName evidence="2">Uncharacterized protein</fullName>
    </submittedName>
</protein>
<accession>A0A4Q5LDF7</accession>
<dbReference type="OrthoDB" id="886074at2"/>